<dbReference type="GO" id="GO:0004348">
    <property type="term" value="F:glucosylceramidase activity"/>
    <property type="evidence" value="ECO:0007669"/>
    <property type="project" value="InterPro"/>
</dbReference>
<organism evidence="5">
    <name type="scientific">Salmonella enterica</name>
    <name type="common">Salmonella choleraesuis</name>
    <dbReference type="NCBI Taxonomy" id="28901"/>
    <lineage>
        <taxon>Bacteria</taxon>
        <taxon>Pseudomonadati</taxon>
        <taxon>Pseudomonadota</taxon>
        <taxon>Gammaproteobacteria</taxon>
        <taxon>Enterobacterales</taxon>
        <taxon>Enterobacteriaceae</taxon>
        <taxon>Salmonella</taxon>
    </lineage>
</organism>
<feature type="non-terminal residue" evidence="5">
    <location>
        <position position="1"/>
    </location>
</feature>
<name>A0A753V9C0_SALER</name>
<proteinExistence type="inferred from homology"/>
<dbReference type="SUPFAM" id="SSF51445">
    <property type="entry name" value="(Trans)glycosidases"/>
    <property type="match status" value="1"/>
</dbReference>
<evidence type="ECO:0000256" key="2">
    <source>
        <dbReference type="ARBA" id="ARBA00022729"/>
    </source>
</evidence>
<comment type="caution">
    <text evidence="5">The sequence shown here is derived from an EMBL/GenBank/DDBJ whole genome shotgun (WGS) entry which is preliminary data.</text>
</comment>
<accession>A0A753V9C0</accession>
<sequence>SEGGPNHQGNLCEAPIQYDAQNDVLRRNHSWYGIGHFCRYVRPGARVMLSSSYDNLLEEVGFVNPDGERVLVVYNRDVQERRCRVLDGDKEIALTLPPSGASTLLWRQESI</sequence>
<dbReference type="Gene3D" id="2.60.40.1180">
    <property type="entry name" value="Golgi alpha-mannosidase II"/>
    <property type="match status" value="1"/>
</dbReference>
<keyword evidence="2" id="KW-0732">Signal</keyword>
<dbReference type="Gene3D" id="3.20.20.80">
    <property type="entry name" value="Glycosidases"/>
    <property type="match status" value="1"/>
</dbReference>
<evidence type="ECO:0000256" key="3">
    <source>
        <dbReference type="ARBA" id="ARBA00022801"/>
    </source>
</evidence>
<dbReference type="GO" id="GO:0006680">
    <property type="term" value="P:glucosylceramide catabolic process"/>
    <property type="evidence" value="ECO:0007669"/>
    <property type="project" value="TreeGrafter"/>
</dbReference>
<evidence type="ECO:0000313" key="5">
    <source>
        <dbReference type="EMBL" id="HAF8333042.1"/>
    </source>
</evidence>
<dbReference type="PANTHER" id="PTHR11069:SF23">
    <property type="entry name" value="LYSOSOMAL ACID GLUCOSYLCERAMIDASE"/>
    <property type="match status" value="1"/>
</dbReference>
<dbReference type="InterPro" id="IPR013780">
    <property type="entry name" value="Glyco_hydro_b"/>
</dbReference>
<dbReference type="PANTHER" id="PTHR11069">
    <property type="entry name" value="GLUCOSYLCERAMIDASE"/>
    <property type="match status" value="1"/>
</dbReference>
<evidence type="ECO:0000256" key="1">
    <source>
        <dbReference type="ARBA" id="ARBA00005382"/>
    </source>
</evidence>
<dbReference type="GO" id="GO:0016020">
    <property type="term" value="C:membrane"/>
    <property type="evidence" value="ECO:0007669"/>
    <property type="project" value="GOC"/>
</dbReference>
<dbReference type="Pfam" id="PF17189">
    <property type="entry name" value="Glyco_hydro_30C"/>
    <property type="match status" value="1"/>
</dbReference>
<gene>
    <name evidence="5" type="ORF">G5T72_004666</name>
</gene>
<keyword evidence="3" id="KW-0378">Hydrolase</keyword>
<feature type="domain" description="Glycosyl hydrolase family 30 beta sandwich" evidence="4">
    <location>
        <begin position="46"/>
        <end position="103"/>
    </location>
</feature>
<comment type="similarity">
    <text evidence="1">Belongs to the glycosyl hydrolase 30 family.</text>
</comment>
<protein>
    <submittedName>
        <fullName evidence="5">Lysosomal glucosyl ceramidase</fullName>
    </submittedName>
</protein>
<dbReference type="AlphaFoldDB" id="A0A753V9C0"/>
<evidence type="ECO:0000259" key="4">
    <source>
        <dbReference type="Pfam" id="PF17189"/>
    </source>
</evidence>
<reference evidence="5" key="2">
    <citation type="submission" date="2020-02" db="EMBL/GenBank/DDBJ databases">
        <authorList>
            <consortium name="NCBI Pathogen Detection Project"/>
        </authorList>
    </citation>
    <scope>NUCLEOTIDE SEQUENCE</scope>
    <source>
        <strain evidence="5">MA.NL_D4</strain>
    </source>
</reference>
<dbReference type="InterPro" id="IPR033452">
    <property type="entry name" value="GH30_C"/>
</dbReference>
<dbReference type="EMBL" id="DAAWLC010000066">
    <property type="protein sequence ID" value="HAF8333042.1"/>
    <property type="molecule type" value="Genomic_DNA"/>
</dbReference>
<dbReference type="InterPro" id="IPR001139">
    <property type="entry name" value="Glyco_hydro_30"/>
</dbReference>
<dbReference type="InterPro" id="IPR017853">
    <property type="entry name" value="GH"/>
</dbReference>
<reference evidence="5" key="1">
    <citation type="journal article" date="2018" name="Genome Biol.">
        <title>SKESA: strategic k-mer extension for scrupulous assemblies.</title>
        <authorList>
            <person name="Souvorov A."/>
            <person name="Agarwala R."/>
            <person name="Lipman D.J."/>
        </authorList>
    </citation>
    <scope>NUCLEOTIDE SEQUENCE</scope>
    <source>
        <strain evidence="5">MA.NL_D4</strain>
    </source>
</reference>